<keyword evidence="2" id="KW-1185">Reference proteome</keyword>
<evidence type="ECO:0000313" key="2">
    <source>
        <dbReference type="Proteomes" id="UP000540506"/>
    </source>
</evidence>
<comment type="caution">
    <text evidence="1">The sequence shown here is derived from an EMBL/GenBank/DDBJ whole genome shotgun (WGS) entry which is preliminary data.</text>
</comment>
<accession>A0A7W7VXS4</accession>
<sequence>MPLLLFLNERSCESGADADAVDAAMSEFIRVLKHVKQWREIALVTRSPLKLSELARGYYYQQWANRNPDGHRYLLTLRSRSPFRVELISVVDADDVEYQHDGLSVEGIGAAHLVDGLAVSLPLARQWAQSWLTVDIRRVVETAEGELVLEEVRDQVRHCSSRGEADHHESWARETGLGAITSARQLWAQRAELFPHLQFLPRVERDLAHLDLKWLVPVRTLLARLEASVVAWDPAAAPFPAWQVPHITPEGEQRKLHCQFEDLDRVTRTFDLHGRMTPGKGRMHFRLVPEEKALRVAYIGPKLGA</sequence>
<dbReference type="EMBL" id="JACHJV010000001">
    <property type="protein sequence ID" value="MBB4925905.1"/>
    <property type="molecule type" value="Genomic_DNA"/>
</dbReference>
<dbReference type="RefSeq" id="WP_184938468.1">
    <property type="nucleotide sequence ID" value="NZ_JACHJV010000001.1"/>
</dbReference>
<dbReference type="AlphaFoldDB" id="A0A7W7VXS4"/>
<organism evidence="1 2">
    <name type="scientific">Kitasatospora kifunensis</name>
    <name type="common">Streptomyces kifunensis</name>
    <dbReference type="NCBI Taxonomy" id="58351"/>
    <lineage>
        <taxon>Bacteria</taxon>
        <taxon>Bacillati</taxon>
        <taxon>Actinomycetota</taxon>
        <taxon>Actinomycetes</taxon>
        <taxon>Kitasatosporales</taxon>
        <taxon>Streptomycetaceae</taxon>
        <taxon>Kitasatospora</taxon>
    </lineage>
</organism>
<evidence type="ECO:0000313" key="1">
    <source>
        <dbReference type="EMBL" id="MBB4925905.1"/>
    </source>
</evidence>
<name>A0A7W7VXS4_KITKI</name>
<proteinExistence type="predicted"/>
<reference evidence="1 2" key="1">
    <citation type="submission" date="2020-08" db="EMBL/GenBank/DDBJ databases">
        <title>Sequencing the genomes of 1000 actinobacteria strains.</title>
        <authorList>
            <person name="Klenk H.-P."/>
        </authorList>
    </citation>
    <scope>NUCLEOTIDE SEQUENCE [LARGE SCALE GENOMIC DNA]</scope>
    <source>
        <strain evidence="1 2">DSM 41654</strain>
    </source>
</reference>
<protein>
    <submittedName>
        <fullName evidence="1">Uncharacterized protein</fullName>
    </submittedName>
</protein>
<dbReference type="Proteomes" id="UP000540506">
    <property type="component" value="Unassembled WGS sequence"/>
</dbReference>
<gene>
    <name evidence="1" type="ORF">FHR34_004898</name>
</gene>